<evidence type="ECO:0000256" key="2">
    <source>
        <dbReference type="SAM" id="SignalP"/>
    </source>
</evidence>
<feature type="signal peptide" evidence="2">
    <location>
        <begin position="1"/>
        <end position="32"/>
    </location>
</feature>
<protein>
    <submittedName>
        <fullName evidence="3">Uncharacterized protein</fullName>
    </submittedName>
</protein>
<reference evidence="4" key="1">
    <citation type="submission" date="2017-09" db="EMBL/GenBank/DDBJ databases">
        <title>Depth-based differentiation of microbial function through sediment-hosted aquifers and enrichment of novel symbionts in the deep terrestrial subsurface.</title>
        <authorList>
            <person name="Probst A.J."/>
            <person name="Ladd B."/>
            <person name="Jarett J.K."/>
            <person name="Geller-Mcgrath D.E."/>
            <person name="Sieber C.M.K."/>
            <person name="Emerson J.B."/>
            <person name="Anantharaman K."/>
            <person name="Thomas B.C."/>
            <person name="Malmstrom R."/>
            <person name="Stieglmeier M."/>
            <person name="Klingl A."/>
            <person name="Woyke T."/>
            <person name="Ryan C.M."/>
            <person name="Banfield J.F."/>
        </authorList>
    </citation>
    <scope>NUCLEOTIDE SEQUENCE [LARGE SCALE GENOMIC DNA]</scope>
</reference>
<comment type="caution">
    <text evidence="3">The sequence shown here is derived from an EMBL/GenBank/DDBJ whole genome shotgun (WGS) entry which is preliminary data.</text>
</comment>
<proteinExistence type="predicted"/>
<name>A0A2M6W0K7_9BACT</name>
<sequence length="273" mass="30101">MNINKKNITIGVLGTALLATSGLGTVSAASHADEDKPGPHRNPEIREMVENRDFESWSQYADLPDTLAGFDEAAFNQFADMVELKQAGDKDAAEEIRKSLGLPTRGEHRGKKGEQDQHREDMQKIILSGDFEKWVEELEAHGADASVLTQDNFNKIKTAVKSEDREAIKAVHEELGIGPKHKGPHNGDRARKILEVSYEEWAERATKRGLPADTVNEATFNTLQQAATLFQSGDKEAAKTLLDEAGVTPPQATYWKQFAGKKGRVGQGQRGER</sequence>
<accession>A0A2M6W0K7</accession>
<dbReference type="Proteomes" id="UP000229362">
    <property type="component" value="Unassembled WGS sequence"/>
</dbReference>
<dbReference type="EMBL" id="PFBZ01000164">
    <property type="protein sequence ID" value="PIT86319.1"/>
    <property type="molecule type" value="Genomic_DNA"/>
</dbReference>
<evidence type="ECO:0000313" key="3">
    <source>
        <dbReference type="EMBL" id="PIT86319.1"/>
    </source>
</evidence>
<organism evidence="3 4">
    <name type="scientific">Candidatus Magasanikbacteria bacterium CG10_big_fil_rev_8_21_14_0_10_43_6</name>
    <dbReference type="NCBI Taxonomy" id="1974650"/>
    <lineage>
        <taxon>Bacteria</taxon>
        <taxon>Candidatus Magasanikiibacteriota</taxon>
    </lineage>
</organism>
<keyword evidence="2" id="KW-0732">Signal</keyword>
<evidence type="ECO:0000256" key="1">
    <source>
        <dbReference type="SAM" id="MobiDB-lite"/>
    </source>
</evidence>
<feature type="chain" id="PRO_5014656551" evidence="2">
    <location>
        <begin position="33"/>
        <end position="273"/>
    </location>
</feature>
<gene>
    <name evidence="3" type="ORF">COU33_03840</name>
</gene>
<dbReference type="AlphaFoldDB" id="A0A2M6W0K7"/>
<evidence type="ECO:0000313" key="4">
    <source>
        <dbReference type="Proteomes" id="UP000229362"/>
    </source>
</evidence>
<feature type="region of interest" description="Disordered" evidence="1">
    <location>
        <begin position="98"/>
        <end position="118"/>
    </location>
</feature>